<dbReference type="PATRIC" id="fig|69.6.peg.961"/>
<evidence type="ECO:0000313" key="2">
    <source>
        <dbReference type="EMBL" id="ALN56332.1"/>
    </source>
</evidence>
<dbReference type="AlphaFoldDB" id="A0A0S2DCU2"/>
<protein>
    <submittedName>
        <fullName evidence="2">Uncharacterized protein</fullName>
    </submittedName>
</protein>
<reference evidence="2 3" key="1">
    <citation type="submission" date="2015-11" db="EMBL/GenBank/DDBJ databases">
        <title>Genome sequences of Lysobacter enzymogenes strain C3 and Lysobacter antibioticus ATCC 29479.</title>
        <authorList>
            <person name="Kobayashi D.Y."/>
        </authorList>
    </citation>
    <scope>NUCLEOTIDE SEQUENCE [LARGE SCALE GENOMIC DNA]</scope>
    <source>
        <strain evidence="2 3">C3</strain>
    </source>
</reference>
<evidence type="ECO:0000313" key="3">
    <source>
        <dbReference type="Proteomes" id="UP000061569"/>
    </source>
</evidence>
<dbReference type="Proteomes" id="UP000061569">
    <property type="component" value="Chromosome"/>
</dbReference>
<dbReference type="EMBL" id="CP013140">
    <property type="protein sequence ID" value="ALN56332.1"/>
    <property type="molecule type" value="Genomic_DNA"/>
</dbReference>
<dbReference type="STRING" id="69.GLE_0974"/>
<sequence length="82" mass="8564">MPPRARSVGALAGCRARRKVPARAAPRMAPKRSDATVAPSCRDTGRSSPEDSIGPGPRGCATRGCRQVFGLGTQSQKQSGEE</sequence>
<organism evidence="2 3">
    <name type="scientific">Lysobacter enzymogenes</name>
    <dbReference type="NCBI Taxonomy" id="69"/>
    <lineage>
        <taxon>Bacteria</taxon>
        <taxon>Pseudomonadati</taxon>
        <taxon>Pseudomonadota</taxon>
        <taxon>Gammaproteobacteria</taxon>
        <taxon>Lysobacterales</taxon>
        <taxon>Lysobacteraceae</taxon>
        <taxon>Lysobacter</taxon>
    </lineage>
</organism>
<name>A0A0S2DCU2_LYSEN</name>
<feature type="region of interest" description="Disordered" evidence="1">
    <location>
        <begin position="1"/>
        <end position="64"/>
    </location>
</feature>
<proteinExistence type="predicted"/>
<dbReference type="KEGG" id="lez:GLE_0974"/>
<gene>
    <name evidence="2" type="ORF">GLE_0974</name>
</gene>
<evidence type="ECO:0000256" key="1">
    <source>
        <dbReference type="SAM" id="MobiDB-lite"/>
    </source>
</evidence>
<accession>A0A0S2DCU2</accession>